<reference evidence="4" key="2">
    <citation type="submission" date="2020-09" db="EMBL/GenBank/DDBJ databases">
        <authorList>
            <person name="Sun Q."/>
            <person name="Zhou Y."/>
        </authorList>
    </citation>
    <scope>NUCLEOTIDE SEQUENCE</scope>
    <source>
        <strain evidence="4">CGMCC 1.12997</strain>
    </source>
</reference>
<dbReference type="InterPro" id="IPR019546">
    <property type="entry name" value="TAT_signal_bac_arc"/>
</dbReference>
<feature type="domain" description="Calcineurin-like phosphoesterase" evidence="3">
    <location>
        <begin position="59"/>
        <end position="230"/>
    </location>
</feature>
<evidence type="ECO:0000259" key="3">
    <source>
        <dbReference type="Pfam" id="PF00149"/>
    </source>
</evidence>
<dbReference type="AlphaFoldDB" id="A0A917HCJ2"/>
<dbReference type="Pfam" id="PF00149">
    <property type="entry name" value="Metallophos"/>
    <property type="match status" value="1"/>
</dbReference>
<evidence type="ECO:0000313" key="4">
    <source>
        <dbReference type="EMBL" id="GGG74351.1"/>
    </source>
</evidence>
<dbReference type="InterPro" id="IPR006311">
    <property type="entry name" value="TAT_signal"/>
</dbReference>
<dbReference type="InterPro" id="IPR051158">
    <property type="entry name" value="Metallophosphoesterase_sf"/>
</dbReference>
<dbReference type="PROSITE" id="PS51318">
    <property type="entry name" value="TAT"/>
    <property type="match status" value="1"/>
</dbReference>
<protein>
    <submittedName>
        <fullName evidence="4">Metallophosphoesterase YkuE</fullName>
    </submittedName>
</protein>
<evidence type="ECO:0000256" key="1">
    <source>
        <dbReference type="ARBA" id="ARBA00022723"/>
    </source>
</evidence>
<organism evidence="4 5">
    <name type="scientific">Edaphobacter dinghuensis</name>
    <dbReference type="NCBI Taxonomy" id="1560005"/>
    <lineage>
        <taxon>Bacteria</taxon>
        <taxon>Pseudomonadati</taxon>
        <taxon>Acidobacteriota</taxon>
        <taxon>Terriglobia</taxon>
        <taxon>Terriglobales</taxon>
        <taxon>Acidobacteriaceae</taxon>
        <taxon>Edaphobacter</taxon>
    </lineage>
</organism>
<dbReference type="GO" id="GO:0016020">
    <property type="term" value="C:membrane"/>
    <property type="evidence" value="ECO:0007669"/>
    <property type="project" value="GOC"/>
</dbReference>
<dbReference type="PANTHER" id="PTHR31302">
    <property type="entry name" value="TRANSMEMBRANE PROTEIN WITH METALLOPHOSPHOESTERASE DOMAIN-RELATED"/>
    <property type="match status" value="1"/>
</dbReference>
<sequence length="293" mass="31711">MSGVNPDFSPRITRRHFLVGAGATAAGLALYSGEISRHELDLVPRTLAISNLPNAFNGFRIAQISDIHLDEFTEPFFLERVVHHVNALAADMVVLTGDFVTHGSLTFLNGRSAAYHCAEILSTLTCPLRFACLGNHDVAVSSSLVTHALTSKGIPVLVDEHVPIERNGSRFWLAGVNDPGTTNPRLELAVPPQPDGPVILMAHEPDYADTVRKHPRGQLVDVMLSGHTHGGQIRLPFLGPLVLPPMGKIYAEGLFRLGNMQLYVNRGIGAVGIPFRLNCPPEITIFTLQSAQG</sequence>
<accession>A0A917HCJ2</accession>
<dbReference type="NCBIfam" id="TIGR01409">
    <property type="entry name" value="TAT_signal_seq"/>
    <property type="match status" value="1"/>
</dbReference>
<evidence type="ECO:0000313" key="5">
    <source>
        <dbReference type="Proteomes" id="UP000647241"/>
    </source>
</evidence>
<gene>
    <name evidence="4" type="primary">ykuE</name>
    <name evidence="4" type="ORF">GCM10011585_16210</name>
</gene>
<comment type="caution">
    <text evidence="4">The sequence shown here is derived from an EMBL/GenBank/DDBJ whole genome shotgun (WGS) entry which is preliminary data.</text>
</comment>
<keyword evidence="2" id="KW-0378">Hydrolase</keyword>
<proteinExistence type="predicted"/>
<dbReference type="CDD" id="cd07385">
    <property type="entry name" value="MPP_YkuE_C"/>
    <property type="match status" value="1"/>
</dbReference>
<dbReference type="EMBL" id="BMGT01000002">
    <property type="protein sequence ID" value="GGG74351.1"/>
    <property type="molecule type" value="Genomic_DNA"/>
</dbReference>
<dbReference type="InterPro" id="IPR004843">
    <property type="entry name" value="Calcineurin-like_PHP"/>
</dbReference>
<name>A0A917HCJ2_9BACT</name>
<dbReference type="GO" id="GO:0046872">
    <property type="term" value="F:metal ion binding"/>
    <property type="evidence" value="ECO:0007669"/>
    <property type="project" value="UniProtKB-KW"/>
</dbReference>
<dbReference type="PANTHER" id="PTHR31302:SF31">
    <property type="entry name" value="PHOSPHODIESTERASE YAEI"/>
    <property type="match status" value="1"/>
</dbReference>
<dbReference type="Gene3D" id="3.60.21.10">
    <property type="match status" value="1"/>
</dbReference>
<keyword evidence="5" id="KW-1185">Reference proteome</keyword>
<reference evidence="4" key="1">
    <citation type="journal article" date="2014" name="Int. J. Syst. Evol. Microbiol.">
        <title>Complete genome sequence of Corynebacterium casei LMG S-19264T (=DSM 44701T), isolated from a smear-ripened cheese.</title>
        <authorList>
            <consortium name="US DOE Joint Genome Institute (JGI-PGF)"/>
            <person name="Walter F."/>
            <person name="Albersmeier A."/>
            <person name="Kalinowski J."/>
            <person name="Ruckert C."/>
        </authorList>
    </citation>
    <scope>NUCLEOTIDE SEQUENCE</scope>
    <source>
        <strain evidence="4">CGMCC 1.12997</strain>
    </source>
</reference>
<keyword evidence="1" id="KW-0479">Metal-binding</keyword>
<dbReference type="SUPFAM" id="SSF56300">
    <property type="entry name" value="Metallo-dependent phosphatases"/>
    <property type="match status" value="1"/>
</dbReference>
<evidence type="ECO:0000256" key="2">
    <source>
        <dbReference type="ARBA" id="ARBA00022801"/>
    </source>
</evidence>
<dbReference type="GO" id="GO:0008758">
    <property type="term" value="F:UDP-2,3-diacylglucosamine hydrolase activity"/>
    <property type="evidence" value="ECO:0007669"/>
    <property type="project" value="TreeGrafter"/>
</dbReference>
<dbReference type="RefSeq" id="WP_188553661.1">
    <property type="nucleotide sequence ID" value="NZ_BMGT01000002.1"/>
</dbReference>
<dbReference type="InterPro" id="IPR029052">
    <property type="entry name" value="Metallo-depent_PP-like"/>
</dbReference>
<dbReference type="Proteomes" id="UP000647241">
    <property type="component" value="Unassembled WGS sequence"/>
</dbReference>
<dbReference type="GO" id="GO:0009245">
    <property type="term" value="P:lipid A biosynthetic process"/>
    <property type="evidence" value="ECO:0007669"/>
    <property type="project" value="TreeGrafter"/>
</dbReference>